<organism evidence="5 6">
    <name type="scientific">Caldimonas mangrovi</name>
    <dbReference type="NCBI Taxonomy" id="2944811"/>
    <lineage>
        <taxon>Bacteria</taxon>
        <taxon>Pseudomonadati</taxon>
        <taxon>Pseudomonadota</taxon>
        <taxon>Betaproteobacteria</taxon>
        <taxon>Burkholderiales</taxon>
        <taxon>Sphaerotilaceae</taxon>
        <taxon>Caldimonas</taxon>
    </lineage>
</organism>
<feature type="domain" description="Response regulatory" evidence="4">
    <location>
        <begin position="243"/>
        <end position="362"/>
    </location>
</feature>
<dbReference type="CDD" id="cd17546">
    <property type="entry name" value="REC_hyHK_CKI1_RcsC-like"/>
    <property type="match status" value="1"/>
</dbReference>
<evidence type="ECO:0000259" key="4">
    <source>
        <dbReference type="PROSITE" id="PS50110"/>
    </source>
</evidence>
<evidence type="ECO:0000313" key="5">
    <source>
        <dbReference type="EMBL" id="MCM5678241.1"/>
    </source>
</evidence>
<dbReference type="PROSITE" id="PS50110">
    <property type="entry name" value="RESPONSE_REGULATORY"/>
    <property type="match status" value="1"/>
</dbReference>
<dbReference type="Proteomes" id="UP001165541">
    <property type="component" value="Unassembled WGS sequence"/>
</dbReference>
<dbReference type="RefSeq" id="WP_251776381.1">
    <property type="nucleotide sequence ID" value="NZ_JAMKFE010000001.1"/>
</dbReference>
<dbReference type="SMART" id="SM00448">
    <property type="entry name" value="REC"/>
    <property type="match status" value="1"/>
</dbReference>
<gene>
    <name evidence="5" type="ORF">M8A51_01715</name>
</gene>
<comment type="caution">
    <text evidence="5">The sequence shown here is derived from an EMBL/GenBank/DDBJ whole genome shotgun (WGS) entry which is preliminary data.</text>
</comment>
<accession>A0ABT0YJB0</accession>
<evidence type="ECO:0000256" key="1">
    <source>
        <dbReference type="ARBA" id="ARBA00022553"/>
    </source>
</evidence>
<keyword evidence="1 3" id="KW-0597">Phosphoprotein</keyword>
<evidence type="ECO:0000256" key="2">
    <source>
        <dbReference type="ARBA" id="ARBA00023012"/>
    </source>
</evidence>
<keyword evidence="2" id="KW-0902">Two-component regulatory system</keyword>
<dbReference type="SUPFAM" id="SSF52172">
    <property type="entry name" value="CheY-like"/>
    <property type="match status" value="1"/>
</dbReference>
<feature type="modified residue" description="4-aspartylphosphate" evidence="3">
    <location>
        <position position="292"/>
    </location>
</feature>
<proteinExistence type="predicted"/>
<dbReference type="Pfam" id="PF00072">
    <property type="entry name" value="Response_reg"/>
    <property type="match status" value="1"/>
</dbReference>
<dbReference type="PANTHER" id="PTHR45339:SF1">
    <property type="entry name" value="HYBRID SIGNAL TRANSDUCTION HISTIDINE KINASE J"/>
    <property type="match status" value="1"/>
</dbReference>
<evidence type="ECO:0000313" key="6">
    <source>
        <dbReference type="Proteomes" id="UP001165541"/>
    </source>
</evidence>
<sequence>MLLFTVHAVVLSDSLCRVRIQVAFPDADTDATFHAMRRNARSHATEAAAQDMELPASFAPLPAWFEPRYSKLRSPGIGAMLQLSMTLRLAEDKVFDEMAVLAIPQAWLIGSPADENEALASRLQRDGWLVRIFGNVEAARAQLRGIDRAPPAPAFLFAREGPSASVQELRAWAAELPSTTRVVLGMPSESDHRRLAQIGRLEIRKIPFSPADLGDIREQARQWEIDRGDEVAPAPRDAEHRPRVLVADHDPANLVLASEMLRVLSYASDTAVSGLDAIEYCQRFRPVAILMDVQMPDMSGIEATQRLRRMEAHQTSDALHIIGATTQNDEETRAACMLAGMNGFLHKPLGPLNLAHQIGTAVPRAARPSRVGVTVAPLRSRFDPAASDPSPA</sequence>
<dbReference type="PANTHER" id="PTHR45339">
    <property type="entry name" value="HYBRID SIGNAL TRANSDUCTION HISTIDINE KINASE J"/>
    <property type="match status" value="1"/>
</dbReference>
<dbReference type="Gene3D" id="3.40.50.2300">
    <property type="match status" value="1"/>
</dbReference>
<dbReference type="InterPro" id="IPR001789">
    <property type="entry name" value="Sig_transdc_resp-reg_receiver"/>
</dbReference>
<reference evidence="5" key="1">
    <citation type="submission" date="2022-05" db="EMBL/GenBank/DDBJ databases">
        <title>Schlegelella sp. nov., isolated from mangrove soil.</title>
        <authorList>
            <person name="Liu Y."/>
            <person name="Ge X."/>
            <person name="Liu W."/>
        </authorList>
    </citation>
    <scope>NUCLEOTIDE SEQUENCE</scope>
    <source>
        <strain evidence="5">S2-27</strain>
    </source>
</reference>
<dbReference type="EMBL" id="JAMKFE010000001">
    <property type="protein sequence ID" value="MCM5678241.1"/>
    <property type="molecule type" value="Genomic_DNA"/>
</dbReference>
<evidence type="ECO:0000256" key="3">
    <source>
        <dbReference type="PROSITE-ProRule" id="PRU00169"/>
    </source>
</evidence>
<keyword evidence="6" id="KW-1185">Reference proteome</keyword>
<protein>
    <submittedName>
        <fullName evidence="5">Response regulator</fullName>
    </submittedName>
</protein>
<dbReference type="InterPro" id="IPR011006">
    <property type="entry name" value="CheY-like_superfamily"/>
</dbReference>
<name>A0ABT0YJB0_9BURK</name>